<evidence type="ECO:0008006" key="4">
    <source>
        <dbReference type="Google" id="ProtNLM"/>
    </source>
</evidence>
<dbReference type="EMBL" id="CP095074">
    <property type="protein sequence ID" value="UOQ94832.1"/>
    <property type="molecule type" value="Genomic_DNA"/>
</dbReference>
<feature type="chain" id="PRO_5046957950" description="Lipoprotein" evidence="1">
    <location>
        <begin position="23"/>
        <end position="143"/>
    </location>
</feature>
<sequence length="143" mass="16055">MRNLVIIVGVSVLVLLSACSDGATKVAPEKDPKINSEKVNKIMKNGIPHHIGVYDNLPEDIKTYLKKHPEMLKELIVGPDPRFMGTLDAADEHLGKVDKKDVKFIYEHENFMFTHLEPCGNGEEPPAYKPVPNKDIIKKLKNN</sequence>
<dbReference type="Proteomes" id="UP000831880">
    <property type="component" value="Chromosome"/>
</dbReference>
<dbReference type="RefSeq" id="WP_244754688.1">
    <property type="nucleotide sequence ID" value="NZ_CP095074.1"/>
</dbReference>
<organism evidence="2 3">
    <name type="scientific">Halobacillus shinanisalinarum</name>
    <dbReference type="NCBI Taxonomy" id="2932258"/>
    <lineage>
        <taxon>Bacteria</taxon>
        <taxon>Bacillati</taxon>
        <taxon>Bacillota</taxon>
        <taxon>Bacilli</taxon>
        <taxon>Bacillales</taxon>
        <taxon>Bacillaceae</taxon>
        <taxon>Halobacillus</taxon>
    </lineage>
</organism>
<dbReference type="PROSITE" id="PS51257">
    <property type="entry name" value="PROKAR_LIPOPROTEIN"/>
    <property type="match status" value="1"/>
</dbReference>
<evidence type="ECO:0000313" key="3">
    <source>
        <dbReference type="Proteomes" id="UP000831880"/>
    </source>
</evidence>
<reference evidence="2 3" key="1">
    <citation type="submission" date="2022-04" db="EMBL/GenBank/DDBJ databases">
        <title>Halobacillus sp. isolated from saltern.</title>
        <authorList>
            <person name="Won M."/>
            <person name="Lee C.-M."/>
            <person name="Woen H.-Y."/>
            <person name="Kwon S.-W."/>
        </authorList>
    </citation>
    <scope>NUCLEOTIDE SEQUENCE [LARGE SCALE GENOMIC DNA]</scope>
    <source>
        <strain evidence="2 3">SSTM10-2</strain>
    </source>
</reference>
<name>A0ABY4H5H8_9BACI</name>
<accession>A0ABY4H5H8</accession>
<evidence type="ECO:0000256" key="1">
    <source>
        <dbReference type="SAM" id="SignalP"/>
    </source>
</evidence>
<proteinExistence type="predicted"/>
<keyword evidence="1" id="KW-0732">Signal</keyword>
<protein>
    <recommendedName>
        <fullName evidence="4">Lipoprotein</fullName>
    </recommendedName>
</protein>
<gene>
    <name evidence="2" type="ORF">MUO14_07850</name>
</gene>
<keyword evidence="3" id="KW-1185">Reference proteome</keyword>
<feature type="signal peptide" evidence="1">
    <location>
        <begin position="1"/>
        <end position="22"/>
    </location>
</feature>
<evidence type="ECO:0000313" key="2">
    <source>
        <dbReference type="EMBL" id="UOQ94832.1"/>
    </source>
</evidence>